<protein>
    <submittedName>
        <fullName evidence="2">MetS family NSS transporter small subunit</fullName>
    </submittedName>
</protein>
<dbReference type="EMBL" id="JAHXPT010000002">
    <property type="protein sequence ID" value="MBW6409327.1"/>
    <property type="molecule type" value="Genomic_DNA"/>
</dbReference>
<organism evidence="2 3">
    <name type="scientific">Clostridium weizhouense</name>
    <dbReference type="NCBI Taxonomy" id="2859781"/>
    <lineage>
        <taxon>Bacteria</taxon>
        <taxon>Bacillati</taxon>
        <taxon>Bacillota</taxon>
        <taxon>Clostridia</taxon>
        <taxon>Eubacteriales</taxon>
        <taxon>Clostridiaceae</taxon>
        <taxon>Clostridium</taxon>
    </lineage>
</organism>
<gene>
    <name evidence="2" type="ORF">KYD98_04420</name>
</gene>
<comment type="caution">
    <text evidence="2">The sequence shown here is derived from an EMBL/GenBank/DDBJ whole genome shotgun (WGS) entry which is preliminary data.</text>
</comment>
<dbReference type="NCBIfam" id="NF033493">
    <property type="entry name" value="MetS_like_NSS"/>
    <property type="match status" value="1"/>
</dbReference>
<accession>A0ABS7AL19</accession>
<name>A0ABS7AL19_9CLOT</name>
<evidence type="ECO:0000256" key="1">
    <source>
        <dbReference type="SAM" id="Phobius"/>
    </source>
</evidence>
<keyword evidence="1" id="KW-0472">Membrane</keyword>
<evidence type="ECO:0000313" key="2">
    <source>
        <dbReference type="EMBL" id="MBW6409327.1"/>
    </source>
</evidence>
<sequence>MNGIAIIFFGLGSVVLWGGLCLTLGITLYNEKKS</sequence>
<evidence type="ECO:0000313" key="3">
    <source>
        <dbReference type="Proteomes" id="UP001519921"/>
    </source>
</evidence>
<keyword evidence="3" id="KW-1185">Reference proteome</keyword>
<reference evidence="2 3" key="1">
    <citation type="submission" date="2021-07" db="EMBL/GenBank/DDBJ databases">
        <title>Clostridium weizhouense sp. nov., an anaerobic bacterium isolated from activated sludge of Petroleum wastewater.</title>
        <authorList>
            <person name="Li Q."/>
        </authorList>
    </citation>
    <scope>NUCLEOTIDE SEQUENCE [LARGE SCALE GENOMIC DNA]</scope>
    <source>
        <strain evidence="2 3">YB-6</strain>
    </source>
</reference>
<dbReference type="RefSeq" id="WP_219778373.1">
    <property type="nucleotide sequence ID" value="NZ_JAHXPT010000002.1"/>
</dbReference>
<feature type="transmembrane region" description="Helical" evidence="1">
    <location>
        <begin position="6"/>
        <end position="29"/>
    </location>
</feature>
<keyword evidence="1" id="KW-1133">Transmembrane helix</keyword>
<proteinExistence type="predicted"/>
<keyword evidence="1" id="KW-0812">Transmembrane</keyword>
<dbReference type="Proteomes" id="UP001519921">
    <property type="component" value="Unassembled WGS sequence"/>
</dbReference>